<comment type="caution">
    <text evidence="2">The sequence shown here is derived from an EMBL/GenBank/DDBJ whole genome shotgun (WGS) entry which is preliminary data.</text>
</comment>
<dbReference type="Proteomes" id="UP001178507">
    <property type="component" value="Unassembled WGS sequence"/>
</dbReference>
<feature type="region of interest" description="Disordered" evidence="1">
    <location>
        <begin position="1"/>
        <end position="26"/>
    </location>
</feature>
<accession>A0AA36NBP6</accession>
<proteinExistence type="predicted"/>
<evidence type="ECO:0000313" key="2">
    <source>
        <dbReference type="EMBL" id="CAJ1400099.1"/>
    </source>
</evidence>
<evidence type="ECO:0000256" key="1">
    <source>
        <dbReference type="SAM" id="MobiDB-lite"/>
    </source>
</evidence>
<reference evidence="2" key="1">
    <citation type="submission" date="2023-08" db="EMBL/GenBank/DDBJ databases">
        <authorList>
            <person name="Chen Y."/>
            <person name="Shah S."/>
            <person name="Dougan E. K."/>
            <person name="Thang M."/>
            <person name="Chan C."/>
        </authorList>
    </citation>
    <scope>NUCLEOTIDE SEQUENCE</scope>
</reference>
<organism evidence="2 3">
    <name type="scientific">Effrenium voratum</name>
    <dbReference type="NCBI Taxonomy" id="2562239"/>
    <lineage>
        <taxon>Eukaryota</taxon>
        <taxon>Sar</taxon>
        <taxon>Alveolata</taxon>
        <taxon>Dinophyceae</taxon>
        <taxon>Suessiales</taxon>
        <taxon>Symbiodiniaceae</taxon>
        <taxon>Effrenium</taxon>
    </lineage>
</organism>
<protein>
    <submittedName>
        <fullName evidence="2">Uncharacterized protein</fullName>
    </submittedName>
</protein>
<gene>
    <name evidence="2" type="ORF">EVOR1521_LOCUS23518</name>
</gene>
<dbReference type="EMBL" id="CAUJNA010003359">
    <property type="protein sequence ID" value="CAJ1400099.1"/>
    <property type="molecule type" value="Genomic_DNA"/>
</dbReference>
<evidence type="ECO:0000313" key="3">
    <source>
        <dbReference type="Proteomes" id="UP001178507"/>
    </source>
</evidence>
<keyword evidence="3" id="KW-1185">Reference proteome</keyword>
<name>A0AA36NBP6_9DINO</name>
<dbReference type="AlphaFoldDB" id="A0AA36NBP6"/>
<sequence>MEEVEGVMKERMKEKEGAMKEKEGVMKEKEGVTNELVVELKEKYNRLVQELAEVKAVYATRPLLELALTRFMERNPDSPTHSWTAVSEYFLDTWIFDSTTNLPQQKKLVKLNKHFHWSINAYDDIFLDILWHTYGKFSEKHHGCRELALAS</sequence>